<protein>
    <submittedName>
        <fullName evidence="10">Threonine/serine exporter</fullName>
    </submittedName>
</protein>
<evidence type="ECO:0000256" key="2">
    <source>
        <dbReference type="ARBA" id="ARBA00022475"/>
    </source>
</evidence>
<sequence length="148" mass="15938">MTLLTIVEQVATSFVAAAGFAVLFNVPARNIAYCGIAGMASWMAYRLLLEGGADPIAATLAASFVVSVLSQLFARTFRTPVIVFLISGIVPLVPGGVAYDAMRNVVEHQYDLAVQLAFEAFMLSGSIAFGILFSEVFNQVIRRLRTRS</sequence>
<evidence type="ECO:0000256" key="8">
    <source>
        <dbReference type="SAM" id="Phobius"/>
    </source>
</evidence>
<feature type="transmembrane region" description="Helical" evidence="8">
    <location>
        <begin position="114"/>
        <end position="137"/>
    </location>
</feature>
<dbReference type="RefSeq" id="WP_136368196.1">
    <property type="nucleotide sequence ID" value="NZ_SSOB01000002.1"/>
</dbReference>
<keyword evidence="4 8" id="KW-0812">Transmembrane</keyword>
<feature type="transmembrane region" description="Helical" evidence="8">
    <location>
        <begin position="55"/>
        <end position="74"/>
    </location>
</feature>
<dbReference type="GO" id="GO:0005886">
    <property type="term" value="C:plasma membrane"/>
    <property type="evidence" value="ECO:0007669"/>
    <property type="project" value="UniProtKB-SubCell"/>
</dbReference>
<name>A0A4S4C8A4_9BACL</name>
<keyword evidence="5 8" id="KW-1133">Transmembrane helix</keyword>
<evidence type="ECO:0000256" key="6">
    <source>
        <dbReference type="ARBA" id="ARBA00023136"/>
    </source>
</evidence>
<dbReference type="EMBL" id="SSOB01000002">
    <property type="protein sequence ID" value="THF84194.1"/>
    <property type="molecule type" value="Genomic_DNA"/>
</dbReference>
<comment type="subcellular location">
    <subcellularLocation>
        <location evidence="1">Cell membrane</location>
        <topology evidence="1">Multi-pass membrane protein</topology>
    </subcellularLocation>
</comment>
<feature type="transmembrane region" description="Helical" evidence="8">
    <location>
        <begin position="31"/>
        <end position="49"/>
    </location>
</feature>
<dbReference type="PANTHER" id="PTHR34390:SF1">
    <property type="entry name" value="SUCCINATE TRANSPORTER SUBUNIT YJJB-RELATED"/>
    <property type="match status" value="1"/>
</dbReference>
<keyword evidence="6 8" id="KW-0472">Membrane</keyword>
<dbReference type="InterPro" id="IPR050539">
    <property type="entry name" value="ThrE_Dicarb/AminoAcid_Exp"/>
</dbReference>
<dbReference type="OrthoDB" id="9810047at2"/>
<proteinExistence type="inferred from homology"/>
<feature type="domain" description="Threonine/Serine exporter ThrE" evidence="9">
    <location>
        <begin position="9"/>
        <end position="136"/>
    </location>
</feature>
<comment type="similarity">
    <text evidence="7">Belongs to the ThrE exporter (TC 2.A.79) family.</text>
</comment>
<evidence type="ECO:0000256" key="4">
    <source>
        <dbReference type="ARBA" id="ARBA00022692"/>
    </source>
</evidence>
<keyword evidence="2" id="KW-1003">Cell membrane</keyword>
<evidence type="ECO:0000313" key="11">
    <source>
        <dbReference type="Proteomes" id="UP000310636"/>
    </source>
</evidence>
<dbReference type="PANTHER" id="PTHR34390">
    <property type="entry name" value="UPF0442 PROTEIN YJJB-RELATED"/>
    <property type="match status" value="1"/>
</dbReference>
<evidence type="ECO:0000256" key="3">
    <source>
        <dbReference type="ARBA" id="ARBA00022519"/>
    </source>
</evidence>
<keyword evidence="11" id="KW-1185">Reference proteome</keyword>
<organism evidence="10 11">
    <name type="scientific">Cohnella fermenti</name>
    <dbReference type="NCBI Taxonomy" id="2565925"/>
    <lineage>
        <taxon>Bacteria</taxon>
        <taxon>Bacillati</taxon>
        <taxon>Bacillota</taxon>
        <taxon>Bacilli</taxon>
        <taxon>Bacillales</taxon>
        <taxon>Paenibacillaceae</taxon>
        <taxon>Cohnella</taxon>
    </lineage>
</organism>
<dbReference type="Proteomes" id="UP000310636">
    <property type="component" value="Unassembled WGS sequence"/>
</dbReference>
<reference evidence="10 11" key="1">
    <citation type="submission" date="2019-04" db="EMBL/GenBank/DDBJ databases">
        <title>Cohnella sp. nov. isolated from preserved vegetables.</title>
        <authorList>
            <person name="Lin S.-Y."/>
            <person name="Hung M.-H."/>
            <person name="Young C.-C."/>
        </authorList>
    </citation>
    <scope>NUCLEOTIDE SEQUENCE [LARGE SCALE GENOMIC DNA]</scope>
    <source>
        <strain evidence="10 11">CC-MHH1044</strain>
    </source>
</reference>
<evidence type="ECO:0000256" key="7">
    <source>
        <dbReference type="ARBA" id="ARBA00034125"/>
    </source>
</evidence>
<accession>A0A4S4C8A4</accession>
<evidence type="ECO:0000256" key="5">
    <source>
        <dbReference type="ARBA" id="ARBA00022989"/>
    </source>
</evidence>
<comment type="caution">
    <text evidence="10">The sequence shown here is derived from an EMBL/GenBank/DDBJ whole genome shotgun (WGS) entry which is preliminary data.</text>
</comment>
<dbReference type="GO" id="GO:0015744">
    <property type="term" value="P:succinate transport"/>
    <property type="evidence" value="ECO:0007669"/>
    <property type="project" value="TreeGrafter"/>
</dbReference>
<gene>
    <name evidence="10" type="ORF">E6C55_02545</name>
</gene>
<feature type="transmembrane region" description="Helical" evidence="8">
    <location>
        <begin position="6"/>
        <end position="24"/>
    </location>
</feature>
<evidence type="ECO:0000259" key="9">
    <source>
        <dbReference type="Pfam" id="PF12821"/>
    </source>
</evidence>
<dbReference type="InterPro" id="IPR024528">
    <property type="entry name" value="ThrE_2"/>
</dbReference>
<dbReference type="Pfam" id="PF12821">
    <property type="entry name" value="ThrE_2"/>
    <property type="match status" value="1"/>
</dbReference>
<evidence type="ECO:0000313" key="10">
    <source>
        <dbReference type="EMBL" id="THF84194.1"/>
    </source>
</evidence>
<feature type="transmembrane region" description="Helical" evidence="8">
    <location>
        <begin position="81"/>
        <end position="102"/>
    </location>
</feature>
<dbReference type="AlphaFoldDB" id="A0A4S4C8A4"/>
<evidence type="ECO:0000256" key="1">
    <source>
        <dbReference type="ARBA" id="ARBA00004651"/>
    </source>
</evidence>
<keyword evidence="3" id="KW-0997">Cell inner membrane</keyword>